<dbReference type="RefSeq" id="WP_397671600.1">
    <property type="nucleotide sequence ID" value="NZ_JBIRGH010000003.1"/>
</dbReference>
<dbReference type="Proteomes" id="UP001610990">
    <property type="component" value="Unassembled WGS sequence"/>
</dbReference>
<sequence length="93" mass="10085">MMRPGGDGTGAVPFTSAVRQLVTHVTHVIPATPARPTATPSAAGHTVPHPWIDPHHRIHRVHPTHRIHPNPCHPLSHPHRPHGGTARKGARDE</sequence>
<comment type="caution">
    <text evidence="2">The sequence shown here is derived from an EMBL/GenBank/DDBJ whole genome shotgun (WGS) entry which is preliminary data.</text>
</comment>
<evidence type="ECO:0000313" key="3">
    <source>
        <dbReference type="Proteomes" id="UP001610990"/>
    </source>
</evidence>
<feature type="compositionally biased region" description="Low complexity" evidence="1">
    <location>
        <begin position="30"/>
        <end position="43"/>
    </location>
</feature>
<name>A0ABW7R7X4_9ACTN</name>
<gene>
    <name evidence="2" type="ORF">ACH4GP_07095</name>
</gene>
<accession>A0ABW7R7X4</accession>
<organism evidence="2 3">
    <name type="scientific">Streptomyces celluloflavus</name>
    <dbReference type="NCBI Taxonomy" id="58344"/>
    <lineage>
        <taxon>Bacteria</taxon>
        <taxon>Bacillati</taxon>
        <taxon>Actinomycetota</taxon>
        <taxon>Actinomycetes</taxon>
        <taxon>Kitasatosporales</taxon>
        <taxon>Streptomycetaceae</taxon>
        <taxon>Streptomyces</taxon>
    </lineage>
</organism>
<evidence type="ECO:0000313" key="2">
    <source>
        <dbReference type="EMBL" id="MFH8584146.1"/>
    </source>
</evidence>
<proteinExistence type="predicted"/>
<feature type="compositionally biased region" description="Basic residues" evidence="1">
    <location>
        <begin position="56"/>
        <end position="68"/>
    </location>
</feature>
<feature type="region of interest" description="Disordered" evidence="1">
    <location>
        <begin position="29"/>
        <end position="93"/>
    </location>
</feature>
<dbReference type="EMBL" id="JBIRGH010000003">
    <property type="protein sequence ID" value="MFH8584146.1"/>
    <property type="molecule type" value="Genomic_DNA"/>
</dbReference>
<protein>
    <submittedName>
        <fullName evidence="2">Uncharacterized protein</fullName>
    </submittedName>
</protein>
<keyword evidence="3" id="KW-1185">Reference proteome</keyword>
<reference evidence="2 3" key="1">
    <citation type="submission" date="2024-10" db="EMBL/GenBank/DDBJ databases">
        <title>The Natural Products Discovery Center: Release of the First 8490 Sequenced Strains for Exploring Actinobacteria Biosynthetic Diversity.</title>
        <authorList>
            <person name="Kalkreuter E."/>
            <person name="Kautsar S.A."/>
            <person name="Yang D."/>
            <person name="Bader C.D."/>
            <person name="Teijaro C.N."/>
            <person name="Fluegel L."/>
            <person name="Davis C.M."/>
            <person name="Simpson J.R."/>
            <person name="Lauterbach L."/>
            <person name="Steele A.D."/>
            <person name="Gui C."/>
            <person name="Meng S."/>
            <person name="Li G."/>
            <person name="Viehrig K."/>
            <person name="Ye F."/>
            <person name="Su P."/>
            <person name="Kiefer A.F."/>
            <person name="Nichols A."/>
            <person name="Cepeda A.J."/>
            <person name="Yan W."/>
            <person name="Fan B."/>
            <person name="Jiang Y."/>
            <person name="Adhikari A."/>
            <person name="Zheng C.-J."/>
            <person name="Schuster L."/>
            <person name="Cowan T.M."/>
            <person name="Smanski M.J."/>
            <person name="Chevrette M.G."/>
            <person name="De Carvalho L.P.S."/>
            <person name="Shen B."/>
        </authorList>
    </citation>
    <scope>NUCLEOTIDE SEQUENCE [LARGE SCALE GENOMIC DNA]</scope>
    <source>
        <strain evidence="2 3">NPDC018013</strain>
    </source>
</reference>
<evidence type="ECO:0000256" key="1">
    <source>
        <dbReference type="SAM" id="MobiDB-lite"/>
    </source>
</evidence>